<name>A0ABM8RUM5_9BACT</name>
<dbReference type="Proteomes" id="UP000675880">
    <property type="component" value="Unassembled WGS sequence"/>
</dbReference>
<dbReference type="EMBL" id="CAJNBJ010000017">
    <property type="protein sequence ID" value="CAE6772464.1"/>
    <property type="molecule type" value="Genomic_DNA"/>
</dbReference>
<gene>
    <name evidence="1" type="ORF">NSPZN2_40355</name>
</gene>
<keyword evidence="2" id="KW-1185">Reference proteome</keyword>
<comment type="caution">
    <text evidence="1">The sequence shown here is derived from an EMBL/GenBank/DDBJ whole genome shotgun (WGS) entry which is preliminary data.</text>
</comment>
<organism evidence="1 2">
    <name type="scientific">Nitrospira defluvii</name>
    <dbReference type="NCBI Taxonomy" id="330214"/>
    <lineage>
        <taxon>Bacteria</taxon>
        <taxon>Pseudomonadati</taxon>
        <taxon>Nitrospirota</taxon>
        <taxon>Nitrospiria</taxon>
        <taxon>Nitrospirales</taxon>
        <taxon>Nitrospiraceae</taxon>
        <taxon>Nitrospira</taxon>
    </lineage>
</organism>
<protein>
    <submittedName>
        <fullName evidence="1">Uncharacterized protein</fullName>
    </submittedName>
</protein>
<evidence type="ECO:0000313" key="2">
    <source>
        <dbReference type="Proteomes" id="UP000675880"/>
    </source>
</evidence>
<accession>A0ABM8RUM5</accession>
<evidence type="ECO:0000313" key="1">
    <source>
        <dbReference type="EMBL" id="CAE6772464.1"/>
    </source>
</evidence>
<reference evidence="1 2" key="1">
    <citation type="submission" date="2021-02" db="EMBL/GenBank/DDBJ databases">
        <authorList>
            <person name="Han P."/>
        </authorList>
    </citation>
    <scope>NUCLEOTIDE SEQUENCE [LARGE SCALE GENOMIC DNA]</scope>
    <source>
        <strain evidence="1">Candidatus Nitrospira sp. ZN2</strain>
    </source>
</reference>
<sequence>MFLGLCLLFDQHHGGAEHHSLTRTAGDVDDPAVGQLALQLGQSSLNEALAFLRRIVFGVFAQVAVCAGFRDGLDDPRSLHLVQPIQFGLQRFVPFSRDRCRHIFPPMTIETGALDGESVCRLAFRRGLIQPEAFPVPIDACLIARAPLSAPGDTPATLEWQVPF</sequence>
<proteinExistence type="predicted"/>